<evidence type="ECO:0000256" key="1">
    <source>
        <dbReference type="ARBA" id="ARBA00023015"/>
    </source>
</evidence>
<dbReference type="PATRIC" id="fig|1409788.3.peg.2477"/>
<dbReference type="InterPro" id="IPR018490">
    <property type="entry name" value="cNMP-bd_dom_sf"/>
</dbReference>
<dbReference type="SUPFAM" id="SSF46785">
    <property type="entry name" value="Winged helix' DNA-binding domain"/>
    <property type="match status" value="1"/>
</dbReference>
<dbReference type="Proteomes" id="UP000036958">
    <property type="component" value="Unassembled WGS sequence"/>
</dbReference>
<dbReference type="InterPro" id="IPR000595">
    <property type="entry name" value="cNMP-bd_dom"/>
</dbReference>
<evidence type="ECO:0000256" key="2">
    <source>
        <dbReference type="ARBA" id="ARBA00023125"/>
    </source>
</evidence>
<dbReference type="CDD" id="cd00038">
    <property type="entry name" value="CAP_ED"/>
    <property type="match status" value="1"/>
</dbReference>
<evidence type="ECO:0000259" key="4">
    <source>
        <dbReference type="PROSITE" id="PS50042"/>
    </source>
</evidence>
<comment type="caution">
    <text evidence="5">The sequence shown here is derived from an EMBL/GenBank/DDBJ whole genome shotgun (WGS) entry which is preliminary data.</text>
</comment>
<evidence type="ECO:0000256" key="3">
    <source>
        <dbReference type="ARBA" id="ARBA00023163"/>
    </source>
</evidence>
<dbReference type="AlphaFoldDB" id="A0A0L8V8R9"/>
<dbReference type="RefSeq" id="WP_053183605.1">
    <property type="nucleotide sequence ID" value="NZ_LGIA01000153.1"/>
</dbReference>
<dbReference type="Pfam" id="PF13545">
    <property type="entry name" value="HTH_Crp_2"/>
    <property type="match status" value="1"/>
</dbReference>
<dbReference type="PANTHER" id="PTHR24567">
    <property type="entry name" value="CRP FAMILY TRANSCRIPTIONAL REGULATORY PROTEIN"/>
    <property type="match status" value="1"/>
</dbReference>
<keyword evidence="3" id="KW-0804">Transcription</keyword>
<keyword evidence="1" id="KW-0805">Transcription regulation</keyword>
<keyword evidence="6" id="KW-1185">Reference proteome</keyword>
<evidence type="ECO:0000313" key="6">
    <source>
        <dbReference type="Proteomes" id="UP000036958"/>
    </source>
</evidence>
<proteinExistence type="predicted"/>
<dbReference type="STRING" id="1409788.NC99_23980"/>
<dbReference type="GO" id="GO:0005829">
    <property type="term" value="C:cytosol"/>
    <property type="evidence" value="ECO:0007669"/>
    <property type="project" value="TreeGrafter"/>
</dbReference>
<dbReference type="Pfam" id="PF00027">
    <property type="entry name" value="cNMP_binding"/>
    <property type="match status" value="1"/>
</dbReference>
<feature type="domain" description="Cyclic nucleotide-binding" evidence="4">
    <location>
        <begin position="18"/>
        <end position="78"/>
    </location>
</feature>
<dbReference type="Gene3D" id="1.10.10.10">
    <property type="entry name" value="Winged helix-like DNA-binding domain superfamily/Winged helix DNA-binding domain"/>
    <property type="match status" value="1"/>
</dbReference>
<dbReference type="PANTHER" id="PTHR24567:SF26">
    <property type="entry name" value="REGULATORY PROTEIN YEIL"/>
    <property type="match status" value="1"/>
</dbReference>
<evidence type="ECO:0000313" key="5">
    <source>
        <dbReference type="EMBL" id="KOH44738.1"/>
    </source>
</evidence>
<organism evidence="5 6">
    <name type="scientific">Sunxiuqinia dokdonensis</name>
    <dbReference type="NCBI Taxonomy" id="1409788"/>
    <lineage>
        <taxon>Bacteria</taxon>
        <taxon>Pseudomonadati</taxon>
        <taxon>Bacteroidota</taxon>
        <taxon>Bacteroidia</taxon>
        <taxon>Marinilabiliales</taxon>
        <taxon>Prolixibacteraceae</taxon>
        <taxon>Sunxiuqinia</taxon>
    </lineage>
</organism>
<keyword evidence="2" id="KW-0238">DNA-binding</keyword>
<dbReference type="OrthoDB" id="1116216at2"/>
<dbReference type="InterPro" id="IPR012318">
    <property type="entry name" value="HTH_CRP"/>
</dbReference>
<dbReference type="GO" id="GO:0003700">
    <property type="term" value="F:DNA-binding transcription factor activity"/>
    <property type="evidence" value="ECO:0007669"/>
    <property type="project" value="TreeGrafter"/>
</dbReference>
<dbReference type="PROSITE" id="PS50042">
    <property type="entry name" value="CNMP_BINDING_3"/>
    <property type="match status" value="1"/>
</dbReference>
<sequence>MQRVRLILNRRFPFLGKNLLDEIEQHGLIQEVRVGDEILREGQTIKSFPLILEGSLRVVRTEKDGRELLLYLLNPGDVCSMALTCCMGQQQSNVNAIAEKDSLIVRIPVDLLDDWMMRFPEWKSFMMYAYRKRFDELLETIDAIAFLNLDERLERFFRSRFEATGEKLFHGKHQDIAYQLNTSREVVSRLLKKMEQRGMVKLSRNEVDFSALINAKA</sequence>
<dbReference type="Gene3D" id="2.60.120.10">
    <property type="entry name" value="Jelly Rolls"/>
    <property type="match status" value="1"/>
</dbReference>
<reference evidence="6" key="1">
    <citation type="submission" date="2015-07" db="EMBL/GenBank/DDBJ databases">
        <title>Genome sequencing of Sunxiuqinia dokdonensis strain SK.</title>
        <authorList>
            <person name="Ahn S."/>
            <person name="Kim B.-C."/>
        </authorList>
    </citation>
    <scope>NUCLEOTIDE SEQUENCE [LARGE SCALE GENOMIC DNA]</scope>
    <source>
        <strain evidence="6">SK</strain>
    </source>
</reference>
<accession>A0A0L8V8R9</accession>
<dbReference type="EMBL" id="LGIA01000153">
    <property type="protein sequence ID" value="KOH44738.1"/>
    <property type="molecule type" value="Genomic_DNA"/>
</dbReference>
<dbReference type="SUPFAM" id="SSF51206">
    <property type="entry name" value="cAMP-binding domain-like"/>
    <property type="match status" value="1"/>
</dbReference>
<dbReference type="GO" id="GO:0003677">
    <property type="term" value="F:DNA binding"/>
    <property type="evidence" value="ECO:0007669"/>
    <property type="project" value="UniProtKB-KW"/>
</dbReference>
<protein>
    <recommendedName>
        <fullName evidence="4">Cyclic nucleotide-binding domain-containing protein</fullName>
    </recommendedName>
</protein>
<dbReference type="InterPro" id="IPR050397">
    <property type="entry name" value="Env_Response_Regulators"/>
</dbReference>
<dbReference type="InterPro" id="IPR014710">
    <property type="entry name" value="RmlC-like_jellyroll"/>
</dbReference>
<dbReference type="InterPro" id="IPR036388">
    <property type="entry name" value="WH-like_DNA-bd_sf"/>
</dbReference>
<name>A0A0L8V8R9_9BACT</name>
<gene>
    <name evidence="5" type="ORF">NC99_23980</name>
</gene>
<dbReference type="InterPro" id="IPR036390">
    <property type="entry name" value="WH_DNA-bd_sf"/>
</dbReference>